<feature type="domain" description="DUF6916" evidence="2">
    <location>
        <begin position="59"/>
        <end position="152"/>
    </location>
</feature>
<keyword evidence="1" id="KW-0732">Signal</keyword>
<dbReference type="PROSITE" id="PS51318">
    <property type="entry name" value="TAT"/>
    <property type="match status" value="1"/>
</dbReference>
<feature type="signal peptide" evidence="1">
    <location>
        <begin position="1"/>
        <end position="31"/>
    </location>
</feature>
<protein>
    <recommendedName>
        <fullName evidence="2">DUF6916 domain-containing protein</fullName>
    </recommendedName>
</protein>
<dbReference type="RefSeq" id="WP_282299602.1">
    <property type="nucleotide sequence ID" value="NZ_CP124616.1"/>
</dbReference>
<evidence type="ECO:0000313" key="4">
    <source>
        <dbReference type="Proteomes" id="UP001241605"/>
    </source>
</evidence>
<name>A0ABY8QED7_9RHOB</name>
<sequence length="158" mass="16723">MSLFQQVTRRSALACQAAFLGLAAAPQAASALGRASQSCAAPAQDAVTHCLPARWTSATATELADFIGDRFRVTSERHGTVVLKLVALEPHASGPARPGQLPRREGVTALFESPDMGPLVAEQSGTYRVSHPRIGSADLYLSAAPRRDGRAYVELVLN</sequence>
<accession>A0ABY8QED7</accession>
<dbReference type="InterPro" id="IPR054209">
    <property type="entry name" value="DUF6916"/>
</dbReference>
<organism evidence="3 4">
    <name type="scientific">Tropicibacter oceani</name>
    <dbReference type="NCBI Taxonomy" id="3058420"/>
    <lineage>
        <taxon>Bacteria</taxon>
        <taxon>Pseudomonadati</taxon>
        <taxon>Pseudomonadota</taxon>
        <taxon>Alphaproteobacteria</taxon>
        <taxon>Rhodobacterales</taxon>
        <taxon>Roseobacteraceae</taxon>
        <taxon>Tropicibacter</taxon>
    </lineage>
</organism>
<keyword evidence="4" id="KW-1185">Reference proteome</keyword>
<proteinExistence type="predicted"/>
<evidence type="ECO:0000259" key="2">
    <source>
        <dbReference type="Pfam" id="PF21880"/>
    </source>
</evidence>
<dbReference type="EMBL" id="CP124616">
    <property type="protein sequence ID" value="WGW02974.1"/>
    <property type="molecule type" value="Genomic_DNA"/>
</dbReference>
<dbReference type="Pfam" id="PF21880">
    <property type="entry name" value="DUF6916"/>
    <property type="match status" value="1"/>
</dbReference>
<dbReference type="Proteomes" id="UP001241605">
    <property type="component" value="Chromosome"/>
</dbReference>
<feature type="chain" id="PRO_5045819501" description="DUF6916 domain-containing protein" evidence="1">
    <location>
        <begin position="32"/>
        <end position="158"/>
    </location>
</feature>
<evidence type="ECO:0000313" key="3">
    <source>
        <dbReference type="EMBL" id="WGW02974.1"/>
    </source>
</evidence>
<reference evidence="3 4" key="1">
    <citation type="submission" date="2023-05" db="EMBL/GenBank/DDBJ databases">
        <title>YMD87, complete Genome.</title>
        <authorList>
            <person name="Zhang J."/>
            <person name="Xu X."/>
        </authorList>
    </citation>
    <scope>NUCLEOTIDE SEQUENCE [LARGE SCALE GENOMIC DNA]</scope>
    <source>
        <strain evidence="3 4">YMD87</strain>
    </source>
</reference>
<evidence type="ECO:0000256" key="1">
    <source>
        <dbReference type="SAM" id="SignalP"/>
    </source>
</evidence>
<gene>
    <name evidence="3" type="ORF">QF118_13665</name>
</gene>
<dbReference type="InterPro" id="IPR006311">
    <property type="entry name" value="TAT_signal"/>
</dbReference>